<proteinExistence type="predicted"/>
<dbReference type="PROSITE" id="PS50092">
    <property type="entry name" value="TSP1"/>
    <property type="match status" value="1"/>
</dbReference>
<dbReference type="EMBL" id="JH816849">
    <property type="protein sequence ID" value="EKC28995.1"/>
    <property type="molecule type" value="Genomic_DNA"/>
</dbReference>
<organism evidence="1">
    <name type="scientific">Magallana gigas</name>
    <name type="common">Pacific oyster</name>
    <name type="synonym">Crassostrea gigas</name>
    <dbReference type="NCBI Taxonomy" id="29159"/>
    <lineage>
        <taxon>Eukaryota</taxon>
        <taxon>Metazoa</taxon>
        <taxon>Spiralia</taxon>
        <taxon>Lophotrochozoa</taxon>
        <taxon>Mollusca</taxon>
        <taxon>Bivalvia</taxon>
        <taxon>Autobranchia</taxon>
        <taxon>Pteriomorphia</taxon>
        <taxon>Ostreida</taxon>
        <taxon>Ostreoidea</taxon>
        <taxon>Ostreidae</taxon>
        <taxon>Magallana</taxon>
    </lineage>
</organism>
<gene>
    <name evidence="1" type="ORF">CGI_10014998</name>
</gene>
<protein>
    <submittedName>
        <fullName evidence="1">Semaphorin-5A</fullName>
    </submittedName>
</protein>
<dbReference type="InterPro" id="IPR000884">
    <property type="entry name" value="TSP1_rpt"/>
</dbReference>
<dbReference type="Gene3D" id="2.20.100.10">
    <property type="entry name" value="Thrombospondin type-1 (TSP1) repeat"/>
    <property type="match status" value="1"/>
</dbReference>
<dbReference type="InParanoid" id="K1QJF6"/>
<dbReference type="Pfam" id="PF00090">
    <property type="entry name" value="TSP_1"/>
    <property type="match status" value="1"/>
</dbReference>
<accession>K1QJF6</accession>
<dbReference type="SMART" id="SM00209">
    <property type="entry name" value="TSP1"/>
    <property type="match status" value="1"/>
</dbReference>
<reference evidence="1" key="1">
    <citation type="journal article" date="2012" name="Nature">
        <title>The oyster genome reveals stress adaptation and complexity of shell formation.</title>
        <authorList>
            <person name="Zhang G."/>
            <person name="Fang X."/>
            <person name="Guo X."/>
            <person name="Li L."/>
            <person name="Luo R."/>
            <person name="Xu F."/>
            <person name="Yang P."/>
            <person name="Zhang L."/>
            <person name="Wang X."/>
            <person name="Qi H."/>
            <person name="Xiong Z."/>
            <person name="Que H."/>
            <person name="Xie Y."/>
            <person name="Holland P.W."/>
            <person name="Paps J."/>
            <person name="Zhu Y."/>
            <person name="Wu F."/>
            <person name="Chen Y."/>
            <person name="Wang J."/>
            <person name="Peng C."/>
            <person name="Meng J."/>
            <person name="Yang L."/>
            <person name="Liu J."/>
            <person name="Wen B."/>
            <person name="Zhang N."/>
            <person name="Huang Z."/>
            <person name="Zhu Q."/>
            <person name="Feng Y."/>
            <person name="Mount A."/>
            <person name="Hedgecock D."/>
            <person name="Xu Z."/>
            <person name="Liu Y."/>
            <person name="Domazet-Loso T."/>
            <person name="Du Y."/>
            <person name="Sun X."/>
            <person name="Zhang S."/>
            <person name="Liu B."/>
            <person name="Cheng P."/>
            <person name="Jiang X."/>
            <person name="Li J."/>
            <person name="Fan D."/>
            <person name="Wang W."/>
            <person name="Fu W."/>
            <person name="Wang T."/>
            <person name="Wang B."/>
            <person name="Zhang J."/>
            <person name="Peng Z."/>
            <person name="Li Y."/>
            <person name="Li N."/>
            <person name="Wang J."/>
            <person name="Chen M."/>
            <person name="He Y."/>
            <person name="Tan F."/>
            <person name="Song X."/>
            <person name="Zheng Q."/>
            <person name="Huang R."/>
            <person name="Yang H."/>
            <person name="Du X."/>
            <person name="Chen L."/>
            <person name="Yang M."/>
            <person name="Gaffney P.M."/>
            <person name="Wang S."/>
            <person name="Luo L."/>
            <person name="She Z."/>
            <person name="Ming Y."/>
            <person name="Huang W."/>
            <person name="Zhang S."/>
            <person name="Huang B."/>
            <person name="Zhang Y."/>
            <person name="Qu T."/>
            <person name="Ni P."/>
            <person name="Miao G."/>
            <person name="Wang J."/>
            <person name="Wang Q."/>
            <person name="Steinberg C.E."/>
            <person name="Wang H."/>
            <person name="Li N."/>
            <person name="Qian L."/>
            <person name="Zhang G."/>
            <person name="Li Y."/>
            <person name="Yang H."/>
            <person name="Liu X."/>
            <person name="Wang J."/>
            <person name="Yin Y."/>
            <person name="Wang J."/>
        </authorList>
    </citation>
    <scope>NUCLEOTIDE SEQUENCE [LARGE SCALE GENOMIC DNA]</scope>
    <source>
        <strain evidence="1">05x7-T-G4-1.051#20</strain>
    </source>
</reference>
<evidence type="ECO:0000313" key="1">
    <source>
        <dbReference type="EMBL" id="EKC28995.1"/>
    </source>
</evidence>
<sequence>MMDVPSKINDRQKREDIAFEEEDFNPNGGYGHWSKWSPCNRSCGFGEASRSRKCHDVTRCHGGNVELKLCFERKYSSNSIKYPFDLFPIMHASIKVLASGY</sequence>
<name>K1QJF6_MAGGI</name>
<dbReference type="AlphaFoldDB" id="K1QJF6"/>
<dbReference type="HOGENOM" id="CLU_2294332_0_0_1"/>
<dbReference type="InterPro" id="IPR036383">
    <property type="entry name" value="TSP1_rpt_sf"/>
</dbReference>
<dbReference type="SUPFAM" id="SSF82895">
    <property type="entry name" value="TSP-1 type 1 repeat"/>
    <property type="match status" value="1"/>
</dbReference>